<dbReference type="InterPro" id="IPR026992">
    <property type="entry name" value="DIOX_N"/>
</dbReference>
<dbReference type="GO" id="GO:0016491">
    <property type="term" value="F:oxidoreductase activity"/>
    <property type="evidence" value="ECO:0007669"/>
    <property type="project" value="UniProtKB-KW"/>
</dbReference>
<feature type="domain" description="Fe2OG dioxygenase" evidence="2">
    <location>
        <begin position="179"/>
        <end position="285"/>
    </location>
</feature>
<gene>
    <name evidence="3" type="ORF">CERSUDRAFT_79669</name>
</gene>
<dbReference type="InterPro" id="IPR044861">
    <property type="entry name" value="IPNS-like_FE2OG_OXY"/>
</dbReference>
<dbReference type="OrthoDB" id="406156at2759"/>
<dbReference type="PROSITE" id="PS51471">
    <property type="entry name" value="FE2OG_OXY"/>
    <property type="match status" value="1"/>
</dbReference>
<protein>
    <recommendedName>
        <fullName evidence="2">Fe2OG dioxygenase domain-containing protein</fullName>
    </recommendedName>
</protein>
<reference evidence="3 4" key="1">
    <citation type="journal article" date="2012" name="Proc. Natl. Acad. Sci. U.S.A.">
        <title>Comparative genomics of Ceriporiopsis subvermispora and Phanerochaete chrysosporium provide insight into selective ligninolysis.</title>
        <authorList>
            <person name="Fernandez-Fueyo E."/>
            <person name="Ruiz-Duenas F.J."/>
            <person name="Ferreira P."/>
            <person name="Floudas D."/>
            <person name="Hibbett D.S."/>
            <person name="Canessa P."/>
            <person name="Larrondo L.F."/>
            <person name="James T.Y."/>
            <person name="Seelenfreund D."/>
            <person name="Lobos S."/>
            <person name="Polanco R."/>
            <person name="Tello M."/>
            <person name="Honda Y."/>
            <person name="Watanabe T."/>
            <person name="Watanabe T."/>
            <person name="Ryu J.S."/>
            <person name="Kubicek C.P."/>
            <person name="Schmoll M."/>
            <person name="Gaskell J."/>
            <person name="Hammel K.E."/>
            <person name="St John F.J."/>
            <person name="Vanden Wymelenberg A."/>
            <person name="Sabat G."/>
            <person name="Splinter BonDurant S."/>
            <person name="Syed K."/>
            <person name="Yadav J.S."/>
            <person name="Doddapaneni H."/>
            <person name="Subramanian V."/>
            <person name="Lavin J.L."/>
            <person name="Oguiza J.A."/>
            <person name="Perez G."/>
            <person name="Pisabarro A.G."/>
            <person name="Ramirez L."/>
            <person name="Santoyo F."/>
            <person name="Master E."/>
            <person name="Coutinho P.M."/>
            <person name="Henrissat B."/>
            <person name="Lombard V."/>
            <person name="Magnuson J.K."/>
            <person name="Kuees U."/>
            <person name="Hori C."/>
            <person name="Igarashi K."/>
            <person name="Samejima M."/>
            <person name="Held B.W."/>
            <person name="Barry K.W."/>
            <person name="LaButti K.M."/>
            <person name="Lapidus A."/>
            <person name="Lindquist E.A."/>
            <person name="Lucas S.M."/>
            <person name="Riley R."/>
            <person name="Salamov A.A."/>
            <person name="Hoffmeister D."/>
            <person name="Schwenk D."/>
            <person name="Hadar Y."/>
            <person name="Yarden O."/>
            <person name="de Vries R.P."/>
            <person name="Wiebenga A."/>
            <person name="Stenlid J."/>
            <person name="Eastwood D."/>
            <person name="Grigoriev I.V."/>
            <person name="Berka R.M."/>
            <person name="Blanchette R.A."/>
            <person name="Kersten P."/>
            <person name="Martinez A.T."/>
            <person name="Vicuna R."/>
            <person name="Cullen D."/>
        </authorList>
    </citation>
    <scope>NUCLEOTIDE SEQUENCE [LARGE SCALE GENOMIC DNA]</scope>
    <source>
        <strain evidence="3 4">B</strain>
    </source>
</reference>
<evidence type="ECO:0000256" key="1">
    <source>
        <dbReference type="RuleBase" id="RU003682"/>
    </source>
</evidence>
<dbReference type="InterPro" id="IPR027443">
    <property type="entry name" value="IPNS-like_sf"/>
</dbReference>
<organism evidence="3 4">
    <name type="scientific">Ceriporiopsis subvermispora (strain B)</name>
    <name type="common">White-rot fungus</name>
    <name type="synonym">Gelatoporia subvermispora</name>
    <dbReference type="NCBI Taxonomy" id="914234"/>
    <lineage>
        <taxon>Eukaryota</taxon>
        <taxon>Fungi</taxon>
        <taxon>Dikarya</taxon>
        <taxon>Basidiomycota</taxon>
        <taxon>Agaricomycotina</taxon>
        <taxon>Agaricomycetes</taxon>
        <taxon>Polyporales</taxon>
        <taxon>Gelatoporiaceae</taxon>
        <taxon>Gelatoporia</taxon>
    </lineage>
</organism>
<evidence type="ECO:0000313" key="3">
    <source>
        <dbReference type="EMBL" id="EMD42060.1"/>
    </source>
</evidence>
<dbReference type="Gene3D" id="2.60.120.330">
    <property type="entry name" value="B-lactam Antibiotic, Isopenicillin N Synthase, Chain"/>
    <property type="match status" value="1"/>
</dbReference>
<dbReference type="GO" id="GO:0046872">
    <property type="term" value="F:metal ion binding"/>
    <property type="evidence" value="ECO:0007669"/>
    <property type="project" value="UniProtKB-KW"/>
</dbReference>
<proteinExistence type="inferred from homology"/>
<dbReference type="HOGENOM" id="CLU_010119_4_0_1"/>
<evidence type="ECO:0000259" key="2">
    <source>
        <dbReference type="PROSITE" id="PS51471"/>
    </source>
</evidence>
<dbReference type="InterPro" id="IPR050231">
    <property type="entry name" value="Iron_ascorbate_oxido_reductase"/>
</dbReference>
<dbReference type="InterPro" id="IPR005123">
    <property type="entry name" value="Oxoglu/Fe-dep_dioxygenase_dom"/>
</dbReference>
<sequence length="369" mass="40755">MDCFPGLPPFPEDVVTHPLVVVDYLKVKAGDEEEIDKLYGAATGLGFWYLKNHGIDEANEVFVIGAETMALPLEEKMKYAESGGEKVFGYKAAGVCVIDEKGNTDIIEMLNVAKDDVVAWPQQVHQDYPRPATDKMDNILKPFVQKTVEVNHVLLDALSVKLGLPKDALSRRHRLDASSTCGVRCIKTPPEPEGWSEEKALFAAHSDYGSITFLHNRLGGMQVLAPGTKQWQYVKPLPGHAILNVGDSLNLLSGGLLRSNLHRVVPPPGEQFSHERWTVGYFMRPENDVPLNALVDESPLIAEAVAKNPERNFITNETAREWSIRRFNNIRATNYKGKENWKAGGGTENYKAVREAVDASVGATVPVNA</sequence>
<dbReference type="AlphaFoldDB" id="M2RC75"/>
<keyword evidence="4" id="KW-1185">Reference proteome</keyword>
<evidence type="ECO:0000313" key="4">
    <source>
        <dbReference type="Proteomes" id="UP000016930"/>
    </source>
</evidence>
<name>M2RC75_CERS8</name>
<dbReference type="EMBL" id="KB445791">
    <property type="protein sequence ID" value="EMD42060.1"/>
    <property type="molecule type" value="Genomic_DNA"/>
</dbReference>
<keyword evidence="1" id="KW-0408">Iron</keyword>
<keyword evidence="1" id="KW-0560">Oxidoreductase</keyword>
<dbReference type="STRING" id="914234.M2RC75"/>
<dbReference type="SUPFAM" id="SSF51197">
    <property type="entry name" value="Clavaminate synthase-like"/>
    <property type="match status" value="1"/>
</dbReference>
<dbReference type="Pfam" id="PF14226">
    <property type="entry name" value="DIOX_N"/>
    <property type="match status" value="1"/>
</dbReference>
<comment type="similarity">
    <text evidence="1">Belongs to the iron/ascorbate-dependent oxidoreductase family.</text>
</comment>
<dbReference type="Proteomes" id="UP000016930">
    <property type="component" value="Unassembled WGS sequence"/>
</dbReference>
<dbReference type="Pfam" id="PF03171">
    <property type="entry name" value="2OG-FeII_Oxy"/>
    <property type="match status" value="1"/>
</dbReference>
<dbReference type="PANTHER" id="PTHR47990">
    <property type="entry name" value="2-OXOGLUTARATE (2OG) AND FE(II)-DEPENDENT OXYGENASE SUPERFAMILY PROTEIN-RELATED"/>
    <property type="match status" value="1"/>
</dbReference>
<keyword evidence="1" id="KW-0479">Metal-binding</keyword>
<accession>M2RC75</accession>